<accession>A0ABZ2F307</accession>
<dbReference type="InterPro" id="IPR038142">
    <property type="entry name" value="Cytochrome_P460_sp"/>
</dbReference>
<dbReference type="Gene3D" id="3.50.70.20">
    <property type="entry name" value="Cytochrome P460"/>
    <property type="match status" value="1"/>
</dbReference>
<feature type="domain" description="Cytochrome P460" evidence="2">
    <location>
        <begin position="28"/>
        <end position="154"/>
    </location>
</feature>
<dbReference type="EMBL" id="CP104311">
    <property type="protein sequence ID" value="WWF00662.1"/>
    <property type="molecule type" value="Genomic_DNA"/>
</dbReference>
<dbReference type="RefSeq" id="WP_198321789.1">
    <property type="nucleotide sequence ID" value="NZ_CP104311.1"/>
</dbReference>
<protein>
    <submittedName>
        <fullName evidence="3">Cytochrome P460 family protein</fullName>
    </submittedName>
</protein>
<evidence type="ECO:0000259" key="2">
    <source>
        <dbReference type="Pfam" id="PF16694"/>
    </source>
</evidence>
<evidence type="ECO:0000313" key="3">
    <source>
        <dbReference type="EMBL" id="WWF00662.1"/>
    </source>
</evidence>
<feature type="chain" id="PRO_5046567409" evidence="1">
    <location>
        <begin position="20"/>
        <end position="158"/>
    </location>
</feature>
<keyword evidence="4" id="KW-1185">Reference proteome</keyword>
<evidence type="ECO:0000313" key="4">
    <source>
        <dbReference type="Proteomes" id="UP001359308"/>
    </source>
</evidence>
<dbReference type="Pfam" id="PF16694">
    <property type="entry name" value="Cytochrome_P460"/>
    <property type="match status" value="1"/>
</dbReference>
<keyword evidence="1" id="KW-0732">Signal</keyword>
<organism evidence="3 4">
    <name type="scientific">Methylococcus capsulatus</name>
    <dbReference type="NCBI Taxonomy" id="414"/>
    <lineage>
        <taxon>Bacteria</taxon>
        <taxon>Pseudomonadati</taxon>
        <taxon>Pseudomonadota</taxon>
        <taxon>Gammaproteobacteria</taxon>
        <taxon>Methylococcales</taxon>
        <taxon>Methylococcaceae</taxon>
        <taxon>Methylococcus</taxon>
    </lineage>
</organism>
<evidence type="ECO:0000256" key="1">
    <source>
        <dbReference type="SAM" id="SignalP"/>
    </source>
</evidence>
<dbReference type="Proteomes" id="UP001359308">
    <property type="component" value="Chromosome"/>
</dbReference>
<sequence length="158" mass="17222">MNKLSFLLGGLLVVSAALGAAETKVNYPEGFRSWYHVKSMVIQPGHPLENPFGGIHHVYANAEAIQGLKSGNYPDGAVLVFDLFDYLEDNHALVEGKRKLVGVMERDAKRFAATGGWGYEGFGEGKPDKRLVTDGGQGCFGCHAAQKDSQYVFSKLRD</sequence>
<feature type="signal peptide" evidence="1">
    <location>
        <begin position="1"/>
        <end position="19"/>
    </location>
</feature>
<gene>
    <name evidence="3" type="ORF">N4J17_09200</name>
</gene>
<proteinExistence type="predicted"/>
<reference evidence="3 4" key="1">
    <citation type="submission" date="2022-09" db="EMBL/GenBank/DDBJ databases">
        <authorList>
            <person name="Giprobiosintez L."/>
        </authorList>
    </citation>
    <scope>NUCLEOTIDE SEQUENCE [LARGE SCALE GENOMIC DNA]</scope>
    <source>
        <strain evidence="4">VKPM-B-12549 (GBS-15)</strain>
    </source>
</reference>
<dbReference type="InterPro" id="IPR032033">
    <property type="entry name" value="Cytochrome_P460"/>
</dbReference>
<name>A0ABZ2F307_METCP</name>
<dbReference type="CDD" id="cd20752">
    <property type="entry name" value="cyt_c'_beta"/>
    <property type="match status" value="1"/>
</dbReference>